<reference evidence="1 2" key="2">
    <citation type="submission" date="2017-10" db="EMBL/GenBank/DDBJ databases">
        <authorList>
            <person name="Banno H."/>
            <person name="Chua N.-H."/>
        </authorList>
    </citation>
    <scope>NUCLEOTIDE SEQUENCE [LARGE SCALE GENOMIC DNA]</scope>
    <source>
        <strain evidence="1 2">JK623</strain>
    </source>
</reference>
<sequence>MFSVKIEREKIAKNAKVIIRIFALLEEAGVPCECIAINIDWISVTILQEYRSRIPQFLWAVGKELKGTNVILDNEFLLLCVEGITFTSRRVGYFMTSLMFNGVYPHIMRQMNSNKKLVVGVDYECKDTAIRIIRELVDIGNKSA</sequence>
<dbReference type="EMBL" id="PDYG01000040">
    <property type="protein sequence ID" value="PHU37589.1"/>
    <property type="molecule type" value="Genomic_DNA"/>
</dbReference>
<dbReference type="AlphaFoldDB" id="A0A2G3E2W6"/>
<name>A0A2G3E2W6_9FIRM</name>
<dbReference type="Proteomes" id="UP000224563">
    <property type="component" value="Unassembled WGS sequence"/>
</dbReference>
<keyword evidence="2" id="KW-1185">Reference proteome</keyword>
<evidence type="ECO:0000313" key="1">
    <source>
        <dbReference type="EMBL" id="PHU37589.1"/>
    </source>
</evidence>
<dbReference type="Gene3D" id="3.30.2130.10">
    <property type="entry name" value="VC0802-like"/>
    <property type="match status" value="1"/>
</dbReference>
<comment type="caution">
    <text evidence="1">The sequence shown here is derived from an EMBL/GenBank/DDBJ whole genome shotgun (WGS) entry which is preliminary data.</text>
</comment>
<gene>
    <name evidence="1" type="ORF">CSX02_07110</name>
</gene>
<accession>A0A2G3E2W6</accession>
<organism evidence="1 2">
    <name type="scientific">Agathobacter ruminis</name>
    <dbReference type="NCBI Taxonomy" id="1712665"/>
    <lineage>
        <taxon>Bacteria</taxon>
        <taxon>Bacillati</taxon>
        <taxon>Bacillota</taxon>
        <taxon>Clostridia</taxon>
        <taxon>Lachnospirales</taxon>
        <taxon>Lachnospiraceae</taxon>
        <taxon>Agathobacter</taxon>
    </lineage>
</organism>
<protein>
    <submittedName>
        <fullName evidence="1">Uncharacterized protein</fullName>
    </submittedName>
</protein>
<evidence type="ECO:0000313" key="2">
    <source>
        <dbReference type="Proteomes" id="UP000224563"/>
    </source>
</evidence>
<reference evidence="1 2" key="1">
    <citation type="submission" date="2017-10" db="EMBL/GenBank/DDBJ databases">
        <title>Resolving the taxonomy of Roseburia spp., Eubacterium rectale and Agathobacter spp. through phylogenomic analysis.</title>
        <authorList>
            <person name="Sheridan P.O."/>
            <person name="Walker A.W."/>
            <person name="Duncan S.H."/>
            <person name="Scott K.P."/>
            <person name="Toole P.W.O."/>
            <person name="Luis P."/>
            <person name="Flint H.J."/>
        </authorList>
    </citation>
    <scope>NUCLEOTIDE SEQUENCE [LARGE SCALE GENOMIC DNA]</scope>
    <source>
        <strain evidence="1 2">JK623</strain>
    </source>
</reference>
<proteinExistence type="predicted"/>